<reference evidence="1" key="1">
    <citation type="submission" date="2019-08" db="EMBL/GenBank/DDBJ databases">
        <authorList>
            <person name="Kucharzyk K."/>
            <person name="Murdoch R.W."/>
            <person name="Higgins S."/>
            <person name="Loffler F."/>
        </authorList>
    </citation>
    <scope>NUCLEOTIDE SEQUENCE</scope>
</reference>
<name>A0A644W9V8_9ZZZZ</name>
<gene>
    <name evidence="1" type="ORF">SDC9_46803</name>
</gene>
<dbReference type="Pfam" id="PF26128">
    <property type="entry name" value="Gad2"/>
    <property type="match status" value="1"/>
</dbReference>
<accession>A0A644W9V8</accession>
<dbReference type="EMBL" id="VSSQ01000739">
    <property type="protein sequence ID" value="MPM00576.1"/>
    <property type="molecule type" value="Genomic_DNA"/>
</dbReference>
<dbReference type="AlphaFoldDB" id="A0A644W9V8"/>
<protein>
    <submittedName>
        <fullName evidence="1">Uncharacterized protein</fullName>
    </submittedName>
</protein>
<sequence length="180" mass="21210">MTSQIQTIVPDFNLADFYFAGGCIYSLYNDREIKDYDIFCTNKKAMAKLKRYFKAHPELVDFKTKNAFTVGKYQFVIKHIGAAHDEVGKFDFMHNCYYFDHSGLHDVFGWDYIDSKELKFNSTRARDVLNIITRVPKFVERGMDISQKEILDILELGTRPTKYFAERRTIKQRRSGKSHY</sequence>
<organism evidence="1">
    <name type="scientific">bioreactor metagenome</name>
    <dbReference type="NCBI Taxonomy" id="1076179"/>
    <lineage>
        <taxon>unclassified sequences</taxon>
        <taxon>metagenomes</taxon>
        <taxon>ecological metagenomes</taxon>
    </lineage>
</organism>
<comment type="caution">
    <text evidence="1">The sequence shown here is derived from an EMBL/GenBank/DDBJ whole genome shotgun (WGS) entry which is preliminary data.</text>
</comment>
<evidence type="ECO:0000313" key="1">
    <source>
        <dbReference type="EMBL" id="MPM00576.1"/>
    </source>
</evidence>
<proteinExistence type="predicted"/>